<keyword evidence="8" id="KW-1185">Reference proteome</keyword>
<dbReference type="Pfam" id="PF13520">
    <property type="entry name" value="AA_permease_2"/>
    <property type="match status" value="1"/>
</dbReference>
<proteinExistence type="predicted"/>
<dbReference type="InterPro" id="IPR002293">
    <property type="entry name" value="AA/rel_permease1"/>
</dbReference>
<evidence type="ECO:0000256" key="3">
    <source>
        <dbReference type="ARBA" id="ARBA00022692"/>
    </source>
</evidence>
<feature type="transmembrane region" description="Helical" evidence="6">
    <location>
        <begin position="386"/>
        <end position="404"/>
    </location>
</feature>
<keyword evidence="2" id="KW-0813">Transport</keyword>
<feature type="transmembrane region" description="Helical" evidence="6">
    <location>
        <begin position="202"/>
        <end position="223"/>
    </location>
</feature>
<protein>
    <recommendedName>
        <fullName evidence="9">Choline transport protein</fullName>
    </recommendedName>
</protein>
<dbReference type="OrthoDB" id="10054429at2759"/>
<feature type="transmembrane region" description="Helical" evidence="6">
    <location>
        <begin position="410"/>
        <end position="436"/>
    </location>
</feature>
<evidence type="ECO:0000256" key="2">
    <source>
        <dbReference type="ARBA" id="ARBA00022448"/>
    </source>
</evidence>
<feature type="transmembrane region" description="Helical" evidence="6">
    <location>
        <begin position="48"/>
        <end position="70"/>
    </location>
</feature>
<dbReference type="EMBL" id="KQ030511">
    <property type="protein sequence ID" value="KJZ76459.1"/>
    <property type="molecule type" value="Genomic_DNA"/>
</dbReference>
<feature type="transmembrane region" description="Helical" evidence="6">
    <location>
        <begin position="243"/>
        <end position="268"/>
    </location>
</feature>
<evidence type="ECO:0008006" key="9">
    <source>
        <dbReference type="Google" id="ProtNLM"/>
    </source>
</evidence>
<dbReference type="AlphaFoldDB" id="A0A0F8A649"/>
<evidence type="ECO:0000313" key="8">
    <source>
        <dbReference type="Proteomes" id="UP000054481"/>
    </source>
</evidence>
<comment type="subcellular location">
    <subcellularLocation>
        <location evidence="1">Membrane</location>
        <topology evidence="1">Multi-pass membrane protein</topology>
    </subcellularLocation>
</comment>
<dbReference type="PANTHER" id="PTHR45649">
    <property type="entry name" value="AMINO-ACID PERMEASE BAT1"/>
    <property type="match status" value="1"/>
</dbReference>
<feature type="transmembrane region" description="Helical" evidence="6">
    <location>
        <begin position="175"/>
        <end position="195"/>
    </location>
</feature>
<name>A0A0F8A649_9HYPO</name>
<evidence type="ECO:0000256" key="5">
    <source>
        <dbReference type="ARBA" id="ARBA00023136"/>
    </source>
</evidence>
<feature type="transmembrane region" description="Helical" evidence="6">
    <location>
        <begin position="503"/>
        <end position="522"/>
    </location>
</feature>
<gene>
    <name evidence="7" type="ORF">HIM_04188</name>
</gene>
<keyword evidence="4 6" id="KW-1133">Transmembrane helix</keyword>
<feature type="transmembrane region" description="Helical" evidence="6">
    <location>
        <begin position="469"/>
        <end position="491"/>
    </location>
</feature>
<reference evidence="7 8" key="1">
    <citation type="journal article" date="2014" name="Genome Biol. Evol.">
        <title>Comparative genomics and transcriptomics analyses reveal divergent lifestyle features of nematode endoparasitic fungus Hirsutella minnesotensis.</title>
        <authorList>
            <person name="Lai Y."/>
            <person name="Liu K."/>
            <person name="Zhang X."/>
            <person name="Zhang X."/>
            <person name="Li K."/>
            <person name="Wang N."/>
            <person name="Shu C."/>
            <person name="Wu Y."/>
            <person name="Wang C."/>
            <person name="Bushley K.E."/>
            <person name="Xiang M."/>
            <person name="Liu X."/>
        </authorList>
    </citation>
    <scope>NUCLEOTIDE SEQUENCE [LARGE SCALE GENOMIC DNA]</scope>
    <source>
        <strain evidence="7 8">3608</strain>
    </source>
</reference>
<accession>A0A0F8A649</accession>
<evidence type="ECO:0000313" key="7">
    <source>
        <dbReference type="EMBL" id="KJZ76459.1"/>
    </source>
</evidence>
<feature type="transmembrane region" description="Helical" evidence="6">
    <location>
        <begin position="289"/>
        <end position="314"/>
    </location>
</feature>
<evidence type="ECO:0000256" key="4">
    <source>
        <dbReference type="ARBA" id="ARBA00022989"/>
    </source>
</evidence>
<sequence>MAFEAPPLKTAAAVELSNFGSAARRAGSVNDDAYLTRIGKKPVLKRHFGFLTILGFGCTVIITWEGSLILFLSGLQNGGPAALVYGFLIIFVGTVSVFATLSELVSMAPTSGGQYHWVSMLAPPAYRNACSYVLGWVELTGWQALVASGGYVTGTLIQGVILLCNPSYINRMANWHGTMLFWAIILFAYFVNTALGSLLAKFGGVLLIIHILGFFAVLLPLIILGEHTDSSAVFETWLNLGHWPTLGLSVCIGMQGHVFAFLGADAAIHMSEEIRNAAVVVPRSLMTGLCINGVLGWVMIITTLYCVGDIDAALAENPLYPFMAIFRKAVGSTAGAAAMASIVIIAATSATTGSLASASRVYFAFARDRGLPGWKLLRQVNQRTNIPSYAVLTTALIAILLSLVNFGGKAAFNGVISISIAGLFGSYLFAAVLLLYRRLRGDIYPADPSLDLTNTVGTRLTWGPWYLKGALGTANNIFSCIYLCFILFFSFWPGDSQVNLENMNWSILVTTLVVILSTLYYLGWARKTYTGPVIEINELRS</sequence>
<dbReference type="PIRSF" id="PIRSF006060">
    <property type="entry name" value="AA_transporter"/>
    <property type="match status" value="1"/>
</dbReference>
<evidence type="ECO:0000256" key="1">
    <source>
        <dbReference type="ARBA" id="ARBA00004141"/>
    </source>
</evidence>
<feature type="transmembrane region" description="Helical" evidence="6">
    <location>
        <begin position="334"/>
        <end position="365"/>
    </location>
</feature>
<dbReference type="GO" id="GO:0016020">
    <property type="term" value="C:membrane"/>
    <property type="evidence" value="ECO:0007669"/>
    <property type="project" value="UniProtKB-SubCell"/>
</dbReference>
<keyword evidence="3 6" id="KW-0812">Transmembrane</keyword>
<dbReference type="GO" id="GO:0022857">
    <property type="term" value="F:transmembrane transporter activity"/>
    <property type="evidence" value="ECO:0007669"/>
    <property type="project" value="InterPro"/>
</dbReference>
<organism evidence="7 8">
    <name type="scientific">Hirsutella minnesotensis 3608</name>
    <dbReference type="NCBI Taxonomy" id="1043627"/>
    <lineage>
        <taxon>Eukaryota</taxon>
        <taxon>Fungi</taxon>
        <taxon>Dikarya</taxon>
        <taxon>Ascomycota</taxon>
        <taxon>Pezizomycotina</taxon>
        <taxon>Sordariomycetes</taxon>
        <taxon>Hypocreomycetidae</taxon>
        <taxon>Hypocreales</taxon>
        <taxon>Ophiocordycipitaceae</taxon>
        <taxon>Hirsutella</taxon>
    </lineage>
</organism>
<evidence type="ECO:0000256" key="6">
    <source>
        <dbReference type="SAM" id="Phobius"/>
    </source>
</evidence>
<dbReference type="Gene3D" id="1.20.1740.10">
    <property type="entry name" value="Amino acid/polyamine transporter I"/>
    <property type="match status" value="1"/>
</dbReference>
<dbReference type="PANTHER" id="PTHR45649:SF1">
    <property type="entry name" value="TRANSPORTER, PUTATIVE (EUROFUNG)-RELATED"/>
    <property type="match status" value="1"/>
</dbReference>
<feature type="transmembrane region" description="Helical" evidence="6">
    <location>
        <begin position="82"/>
        <end position="101"/>
    </location>
</feature>
<dbReference type="Proteomes" id="UP000054481">
    <property type="component" value="Unassembled WGS sequence"/>
</dbReference>
<feature type="transmembrane region" description="Helical" evidence="6">
    <location>
        <begin position="144"/>
        <end position="163"/>
    </location>
</feature>
<keyword evidence="5 6" id="KW-0472">Membrane</keyword>